<feature type="compositionally biased region" description="Basic and acidic residues" evidence="11">
    <location>
        <begin position="83"/>
        <end position="102"/>
    </location>
</feature>
<evidence type="ECO:0000256" key="8">
    <source>
        <dbReference type="ARBA" id="ARBA00023054"/>
    </source>
</evidence>
<comment type="similarity">
    <text evidence="5">Belongs to the SCOC family.</text>
</comment>
<dbReference type="Pfam" id="PF10224">
    <property type="entry name" value="DUF2205"/>
    <property type="match status" value="1"/>
</dbReference>
<keyword evidence="8 10" id="KW-0175">Coiled coil</keyword>
<evidence type="ECO:0000256" key="10">
    <source>
        <dbReference type="SAM" id="Coils"/>
    </source>
</evidence>
<organism evidence="12 13">
    <name type="scientific">Rasamsonia emersonii (strain ATCC 16479 / CBS 393.64 / IMI 116815)</name>
    <dbReference type="NCBI Taxonomy" id="1408163"/>
    <lineage>
        <taxon>Eukaryota</taxon>
        <taxon>Fungi</taxon>
        <taxon>Dikarya</taxon>
        <taxon>Ascomycota</taxon>
        <taxon>Pezizomycotina</taxon>
        <taxon>Eurotiomycetes</taxon>
        <taxon>Eurotiomycetidae</taxon>
        <taxon>Eurotiales</taxon>
        <taxon>Trichocomaceae</taxon>
        <taxon>Rasamsonia</taxon>
    </lineage>
</organism>
<gene>
    <name evidence="12" type="ORF">T310_0856</name>
</gene>
<evidence type="ECO:0000256" key="2">
    <source>
        <dbReference type="ARBA" id="ARBA00004255"/>
    </source>
</evidence>
<keyword evidence="13" id="KW-1185">Reference proteome</keyword>
<feature type="compositionally biased region" description="Low complexity" evidence="11">
    <location>
        <begin position="29"/>
        <end position="39"/>
    </location>
</feature>
<evidence type="ECO:0000313" key="12">
    <source>
        <dbReference type="EMBL" id="KKA25151.1"/>
    </source>
</evidence>
<evidence type="ECO:0000256" key="1">
    <source>
        <dbReference type="ARBA" id="ARBA00002743"/>
    </source>
</evidence>
<comment type="function">
    <text evidence="1">Positive regulator of amino acid starvation-induced autophagy.</text>
</comment>
<dbReference type="PANTHER" id="PTHR21614:SF0">
    <property type="entry name" value="GEO08385P1"/>
    <property type="match status" value="1"/>
</dbReference>
<evidence type="ECO:0000256" key="5">
    <source>
        <dbReference type="ARBA" id="ARBA00010880"/>
    </source>
</evidence>
<evidence type="ECO:0000256" key="4">
    <source>
        <dbReference type="ARBA" id="ARBA00004601"/>
    </source>
</evidence>
<dbReference type="GO" id="GO:0005802">
    <property type="term" value="C:trans-Golgi network"/>
    <property type="evidence" value="ECO:0007669"/>
    <property type="project" value="TreeGrafter"/>
</dbReference>
<name>A0A0F4Z508_RASE3</name>
<dbReference type="STRING" id="1408163.A0A0F4Z508"/>
<dbReference type="Gene3D" id="1.20.5.170">
    <property type="match status" value="1"/>
</dbReference>
<dbReference type="InterPro" id="IPR019357">
    <property type="entry name" value="SCOC"/>
</dbReference>
<keyword evidence="6" id="KW-0963">Cytoplasm</keyword>
<evidence type="ECO:0000256" key="3">
    <source>
        <dbReference type="ARBA" id="ARBA00004514"/>
    </source>
</evidence>
<evidence type="ECO:0000256" key="7">
    <source>
        <dbReference type="ARBA" id="ARBA00023034"/>
    </source>
</evidence>
<comment type="caution">
    <text evidence="12">The sequence shown here is derived from an EMBL/GenBank/DDBJ whole genome shotgun (WGS) entry which is preliminary data.</text>
</comment>
<dbReference type="RefSeq" id="XP_013331763.1">
    <property type="nucleotide sequence ID" value="XM_013476309.1"/>
</dbReference>
<evidence type="ECO:0000313" key="13">
    <source>
        <dbReference type="Proteomes" id="UP000053958"/>
    </source>
</evidence>
<evidence type="ECO:0000256" key="9">
    <source>
        <dbReference type="ARBA" id="ARBA00023136"/>
    </source>
</evidence>
<dbReference type="GO" id="GO:0000139">
    <property type="term" value="C:Golgi membrane"/>
    <property type="evidence" value="ECO:0007669"/>
    <property type="project" value="UniProtKB-SubCell"/>
</dbReference>
<dbReference type="EMBL" id="LASV01000035">
    <property type="protein sequence ID" value="KKA25151.1"/>
    <property type="molecule type" value="Genomic_DNA"/>
</dbReference>
<feature type="coiled-coil region" evidence="10">
    <location>
        <begin position="105"/>
        <end position="146"/>
    </location>
</feature>
<dbReference type="PANTHER" id="PTHR21614">
    <property type="entry name" value="SHORT COILED COIL PROTEIN"/>
    <property type="match status" value="1"/>
</dbReference>
<reference evidence="12 13" key="1">
    <citation type="submission" date="2015-04" db="EMBL/GenBank/DDBJ databases">
        <authorList>
            <person name="Heijne W.H."/>
            <person name="Fedorova N.D."/>
            <person name="Nierman W.C."/>
            <person name="Vollebregt A.W."/>
            <person name="Zhao Z."/>
            <person name="Wu L."/>
            <person name="Kumar M."/>
            <person name="Stam H."/>
            <person name="van den Berg M.A."/>
            <person name="Pel H.J."/>
        </authorList>
    </citation>
    <scope>NUCLEOTIDE SEQUENCE [LARGE SCALE GENOMIC DNA]</scope>
    <source>
        <strain evidence="12 13">CBS 393.64</strain>
    </source>
</reference>
<keyword evidence="9" id="KW-0472">Membrane</keyword>
<proteinExistence type="inferred from homology"/>
<dbReference type="Proteomes" id="UP000053958">
    <property type="component" value="Unassembled WGS sequence"/>
</dbReference>
<feature type="region of interest" description="Disordered" evidence="11">
    <location>
        <begin position="1"/>
        <end position="102"/>
    </location>
</feature>
<keyword evidence="7" id="KW-0333">Golgi apparatus</keyword>
<sequence length="169" mass="18728">MSADSGAVQGADPVPAMPEPSDNNRTHTSSLSSSSSSISDGEPERGRSRTGRPRMPSQKPSASILVPRNHPEIEIEEEEFPPDDARAMSPRRDSADVERLGKEARQTLQEQARNLQSSLQALAERIEEVKNDHDKLESENKFLQDYIGSLTQTMSKSELSSGRKKKNRK</sequence>
<protein>
    <submittedName>
        <fullName evidence="12">BZIP transcription factor</fullName>
    </submittedName>
</protein>
<comment type="subcellular location">
    <subcellularLocation>
        <location evidence="3">Cytoplasm</location>
        <location evidence="3">Cytosol</location>
    </subcellularLocation>
    <subcellularLocation>
        <location evidence="2">Golgi apparatus membrane</location>
        <topology evidence="2">Peripheral membrane protein</topology>
        <orientation evidence="2">Cytoplasmic side</orientation>
    </subcellularLocation>
    <subcellularLocation>
        <location evidence="4">Golgi apparatus</location>
        <location evidence="4">trans-Golgi network</location>
    </subcellularLocation>
</comment>
<evidence type="ECO:0000256" key="11">
    <source>
        <dbReference type="SAM" id="MobiDB-lite"/>
    </source>
</evidence>
<dbReference type="OrthoDB" id="2163284at2759"/>
<evidence type="ECO:0000256" key="6">
    <source>
        <dbReference type="ARBA" id="ARBA00022490"/>
    </source>
</evidence>
<dbReference type="AlphaFoldDB" id="A0A0F4Z508"/>
<dbReference type="GeneID" id="25312910"/>
<dbReference type="GO" id="GO:0005829">
    <property type="term" value="C:cytosol"/>
    <property type="evidence" value="ECO:0007669"/>
    <property type="project" value="UniProtKB-SubCell"/>
</dbReference>
<accession>A0A0F4Z508</accession>